<geneLocation type="plasmid" evidence="3">
    <name>polga2</name>
</geneLocation>
<organism evidence="2 3">
    <name type="scientific">Paraburkholderia phytofirmans OLGA172</name>
    <dbReference type="NCBI Taxonomy" id="1417228"/>
    <lineage>
        <taxon>Bacteria</taxon>
        <taxon>Pseudomonadati</taxon>
        <taxon>Pseudomonadota</taxon>
        <taxon>Betaproteobacteria</taxon>
        <taxon>Burkholderiales</taxon>
        <taxon>Burkholderiaceae</taxon>
        <taxon>Paraburkholderia</taxon>
    </lineage>
</organism>
<dbReference type="Proteomes" id="UP000076852">
    <property type="component" value="Plasmid pOLGA2"/>
</dbReference>
<proteinExistence type="predicted"/>
<gene>
    <name evidence="2" type="ORF">AYM40_37300</name>
</gene>
<reference evidence="2 3" key="1">
    <citation type="journal article" date="2016" name="Gene">
        <title>PacBio SMRT assembly of a complex multi-replicon genome reveals chlorocatechol degradative operon in a region of genome plasticity.</title>
        <authorList>
            <person name="Ricker N."/>
            <person name="Shen S.Y."/>
            <person name="Goordial J."/>
            <person name="Jin S."/>
            <person name="Fulthorpe R.R."/>
        </authorList>
    </citation>
    <scope>NUCLEOTIDE SEQUENCE [LARGE SCALE GENOMIC DNA]</scope>
    <source>
        <strain evidence="2 3">OLGA172</strain>
        <plasmid evidence="3">polga2</plasmid>
    </source>
</reference>
<dbReference type="KEGG" id="buz:AYM40_37300"/>
<keyword evidence="3" id="KW-1185">Reference proteome</keyword>
<name>A0A167WQ26_9BURK</name>
<sequence>MIEDTVEKVVPDTGLVAVATAFLAVLNEPDWGDLYSAFDHAFETALTAPDVDLTQLDAIPELAAIHDAAQRYATSKEAQRKAADNHATWLASLPTAAELMAEVNASEGSYDFHGYTLWRECDGWSLTNAYGVDNCAFLAREGHFEWLLQSVRKGEDLGPVPPYCQDPDDDDRRSPEDDRFDACDSAALLMLERLWPDSPTDDAAAESLFSLALNARVESALMWLLVTSGDVGTEAFDRHRSDAWAFAELAGYLFSCEPMPHLLQDDTELQEAWTHGSERREADRKTTAAKLDRVRHGLLRAISDSTSRGSQAPQ</sequence>
<dbReference type="EMBL" id="CP014581">
    <property type="protein sequence ID" value="ANB78023.1"/>
    <property type="molecule type" value="Genomic_DNA"/>
</dbReference>
<evidence type="ECO:0000313" key="3">
    <source>
        <dbReference type="Proteomes" id="UP000076852"/>
    </source>
</evidence>
<protein>
    <submittedName>
        <fullName evidence="2">Uncharacterized protein</fullName>
    </submittedName>
</protein>
<feature type="region of interest" description="Disordered" evidence="1">
    <location>
        <begin position="158"/>
        <end position="177"/>
    </location>
</feature>
<keyword evidence="2" id="KW-0614">Plasmid</keyword>
<evidence type="ECO:0000313" key="2">
    <source>
        <dbReference type="EMBL" id="ANB78023.1"/>
    </source>
</evidence>
<dbReference type="AlphaFoldDB" id="A0A167WQ26"/>
<evidence type="ECO:0000256" key="1">
    <source>
        <dbReference type="SAM" id="MobiDB-lite"/>
    </source>
</evidence>
<accession>A0A167WQ26</accession>